<dbReference type="SUPFAM" id="SSF49313">
    <property type="entry name" value="Cadherin-like"/>
    <property type="match status" value="5"/>
</dbReference>
<dbReference type="GO" id="GO:0016342">
    <property type="term" value="C:catenin complex"/>
    <property type="evidence" value="ECO:0007669"/>
    <property type="project" value="TreeGrafter"/>
</dbReference>
<evidence type="ECO:0000256" key="2">
    <source>
        <dbReference type="ARBA" id="ARBA00022475"/>
    </source>
</evidence>
<dbReference type="AlphaFoldDB" id="A0A8C4RB37"/>
<feature type="transmembrane region" description="Helical" evidence="15">
    <location>
        <begin position="621"/>
        <end position="642"/>
    </location>
</feature>
<keyword evidence="2" id="KW-1003">Cell membrane</keyword>
<name>A0A8C4RB37_EPTBU</name>
<dbReference type="InterPro" id="IPR000233">
    <property type="entry name" value="Cadherin_Y-type_LIR"/>
</dbReference>
<keyword evidence="5 16" id="KW-0732">Signal</keyword>
<comment type="subcellular location">
    <subcellularLocation>
        <location evidence="1 13">Cell membrane</location>
        <topology evidence="1 13">Single-pass type I membrane protein</topology>
    </subcellularLocation>
</comment>
<protein>
    <submittedName>
        <fullName evidence="18">Cadherin 6</fullName>
    </submittedName>
</protein>
<feature type="domain" description="Cadherin" evidence="17">
    <location>
        <begin position="275"/>
        <end position="390"/>
    </location>
</feature>
<evidence type="ECO:0000256" key="9">
    <source>
        <dbReference type="ARBA" id="ARBA00022989"/>
    </source>
</evidence>
<dbReference type="InterPro" id="IPR015919">
    <property type="entry name" value="Cadherin-like_sf"/>
</dbReference>
<keyword evidence="10 15" id="KW-0472">Membrane</keyword>
<evidence type="ECO:0000256" key="14">
    <source>
        <dbReference type="RuleBase" id="RU004357"/>
    </source>
</evidence>
<feature type="domain" description="Cadherin" evidence="17">
    <location>
        <begin position="166"/>
        <end position="274"/>
    </location>
</feature>
<evidence type="ECO:0000256" key="13">
    <source>
        <dbReference type="RuleBase" id="RU003318"/>
    </source>
</evidence>
<dbReference type="CDD" id="cd11304">
    <property type="entry name" value="Cadherin_repeat"/>
    <property type="match status" value="5"/>
</dbReference>
<dbReference type="GO" id="GO:0045296">
    <property type="term" value="F:cadherin binding"/>
    <property type="evidence" value="ECO:0007669"/>
    <property type="project" value="TreeGrafter"/>
</dbReference>
<evidence type="ECO:0000256" key="3">
    <source>
        <dbReference type="ARBA" id="ARBA00022692"/>
    </source>
</evidence>
<reference evidence="18" key="2">
    <citation type="submission" date="2025-09" db="UniProtKB">
        <authorList>
            <consortium name="Ensembl"/>
        </authorList>
    </citation>
    <scope>IDENTIFICATION</scope>
</reference>
<keyword evidence="3 13" id="KW-0812">Transmembrane</keyword>
<organism evidence="18 19">
    <name type="scientific">Eptatretus burgeri</name>
    <name type="common">Inshore hagfish</name>
    <dbReference type="NCBI Taxonomy" id="7764"/>
    <lineage>
        <taxon>Eukaryota</taxon>
        <taxon>Metazoa</taxon>
        <taxon>Chordata</taxon>
        <taxon>Craniata</taxon>
        <taxon>Vertebrata</taxon>
        <taxon>Cyclostomata</taxon>
        <taxon>Myxini</taxon>
        <taxon>Myxiniformes</taxon>
        <taxon>Myxinidae</taxon>
        <taxon>Eptatretinae</taxon>
        <taxon>Eptatretus</taxon>
    </lineage>
</organism>
<evidence type="ECO:0000256" key="1">
    <source>
        <dbReference type="ARBA" id="ARBA00004251"/>
    </source>
</evidence>
<dbReference type="PROSITE" id="PS00232">
    <property type="entry name" value="CADHERIN_1"/>
    <property type="match status" value="2"/>
</dbReference>
<feature type="domain" description="Cadherin" evidence="17">
    <location>
        <begin position="495"/>
        <end position="613"/>
    </location>
</feature>
<evidence type="ECO:0000313" key="18">
    <source>
        <dbReference type="Ensembl" id="ENSEBUP00000026879.1"/>
    </source>
</evidence>
<dbReference type="PANTHER" id="PTHR24027">
    <property type="entry name" value="CADHERIN-23"/>
    <property type="match status" value="1"/>
</dbReference>
<dbReference type="FunFam" id="2.60.40.60:FF:000265">
    <property type="entry name" value="Cadherin 12"/>
    <property type="match status" value="1"/>
</dbReference>
<dbReference type="InterPro" id="IPR039808">
    <property type="entry name" value="Cadherin"/>
</dbReference>
<feature type="signal peptide" evidence="16">
    <location>
        <begin position="1"/>
        <end position="23"/>
    </location>
</feature>
<dbReference type="GO" id="GO:0007043">
    <property type="term" value="P:cell-cell junction assembly"/>
    <property type="evidence" value="ECO:0007669"/>
    <property type="project" value="TreeGrafter"/>
</dbReference>
<dbReference type="InterPro" id="IPR027397">
    <property type="entry name" value="Catenin-bd_sf"/>
</dbReference>
<evidence type="ECO:0000256" key="8">
    <source>
        <dbReference type="ARBA" id="ARBA00022889"/>
    </source>
</evidence>
<dbReference type="PANTHER" id="PTHR24027:SF422">
    <property type="entry name" value="CADHERIN DOMAIN-CONTAINING PROTEIN"/>
    <property type="match status" value="1"/>
</dbReference>
<dbReference type="InterPro" id="IPR002126">
    <property type="entry name" value="Cadherin-like_dom"/>
</dbReference>
<dbReference type="GO" id="GO:0044331">
    <property type="term" value="P:cell-cell adhesion mediated by cadherin"/>
    <property type="evidence" value="ECO:0007669"/>
    <property type="project" value="TreeGrafter"/>
</dbReference>
<dbReference type="FunFam" id="4.10.900.10:FF:000001">
    <property type="entry name" value="Cadherin 2"/>
    <property type="match status" value="1"/>
</dbReference>
<keyword evidence="9 15" id="KW-1133">Transmembrane helix</keyword>
<dbReference type="Proteomes" id="UP000694388">
    <property type="component" value="Unplaced"/>
</dbReference>
<dbReference type="Pfam" id="PF01049">
    <property type="entry name" value="CADH_Y-type_LIR"/>
    <property type="match status" value="1"/>
</dbReference>
<dbReference type="Gene3D" id="2.60.40.60">
    <property type="entry name" value="Cadherins"/>
    <property type="match status" value="5"/>
</dbReference>
<evidence type="ECO:0000256" key="6">
    <source>
        <dbReference type="ARBA" id="ARBA00022737"/>
    </source>
</evidence>
<keyword evidence="19" id="KW-1185">Reference proteome</keyword>
<sequence length="801" mass="87066">MALQVCLLLELLLCAAVLTCTSALLALPRPYGSSRSLSHTLTEGAPPRSNTPVLRRVRRGWVWNQFFVLEEYTATEPVYVGKLYSDQDKGDGTVRYILTGEGAGTTFLIDEHTGDVRVTSRLDRERRAEYTLEAQAVDRVSGLPVEPASEFIIKVQDINDNEPRFPGTPFNATVTEMAEVGTPVLQVTAIDDDDPAYGNSAKLVYSILQGQPYFTIEPKTGLIRTALPGMDRETKETYLVVVEAKDMAGQRGGLTGTATVIISLSDINDNPPRFPQSTYQLSVSENAHPGSEVGRLRADDADLEGNAKVIYSTIGGDGQSTFEVITDTVTQEGIVKLRQVVDYERRQGYTLKVEAVNPTPSSRHTWPPGASRDVATVHVTVLDVDEPPVFSSEHRIFRVQEDQAVGSALGSVTARDPDAENSRVRYSIDQNTDLERMFDIGEHSGVLTLARALDHEQNVWHNISILGTQTNNEAMVGWTPVAIQVIDVNDNPPVLRPPLSMVVCENIRPGQVVQTIAAEDRDESSNPSEFRFFMGPDAKVRGNFTLRDNMNGTASLLARHGPYSRSGQPQFLLPVLVSDGGNRPLTSSATLTVQVCGCGNDGSVRRCGLEPAALAGVGTEALIALLACILILLVLVVLFVSLRRRKKEPLSAADDEEIRENIIAYDDEGGGEEDTEAFDIAALRTLQTPSRPNSVRRHDMRPELASAMPGTSLCSGRECPATVDIAGFIAGRVRQADDDPCVPPFDSVQVYAYEGCGSLAGSLSSIESFGGSDSDQGYDYLTEWGPRFQRLADLFGSAEQG</sequence>
<feature type="domain" description="Cadherin" evidence="17">
    <location>
        <begin position="391"/>
        <end position="495"/>
    </location>
</feature>
<dbReference type="GO" id="GO:0005509">
    <property type="term" value="F:calcium ion binding"/>
    <property type="evidence" value="ECO:0007669"/>
    <property type="project" value="UniProtKB-UniRule"/>
</dbReference>
<dbReference type="GO" id="GO:0008013">
    <property type="term" value="F:beta-catenin binding"/>
    <property type="evidence" value="ECO:0007669"/>
    <property type="project" value="TreeGrafter"/>
</dbReference>
<keyword evidence="6" id="KW-0677">Repeat</keyword>
<evidence type="ECO:0000256" key="7">
    <source>
        <dbReference type="ARBA" id="ARBA00022837"/>
    </source>
</evidence>
<dbReference type="Ensembl" id="ENSEBUT00000027455.1">
    <property type="protein sequence ID" value="ENSEBUP00000026879.1"/>
    <property type="gene ID" value="ENSEBUG00000016533.1"/>
</dbReference>
<dbReference type="GO" id="GO:0016339">
    <property type="term" value="P:calcium-dependent cell-cell adhesion via plasma membrane cell adhesion molecules"/>
    <property type="evidence" value="ECO:0007669"/>
    <property type="project" value="TreeGrafter"/>
</dbReference>
<evidence type="ECO:0000256" key="12">
    <source>
        <dbReference type="PROSITE-ProRule" id="PRU00043"/>
    </source>
</evidence>
<dbReference type="PRINTS" id="PR00205">
    <property type="entry name" value="CADHERIN"/>
</dbReference>
<evidence type="ECO:0000256" key="10">
    <source>
        <dbReference type="ARBA" id="ARBA00023136"/>
    </source>
</evidence>
<dbReference type="GO" id="GO:0000902">
    <property type="term" value="P:cell morphogenesis"/>
    <property type="evidence" value="ECO:0007669"/>
    <property type="project" value="TreeGrafter"/>
</dbReference>
<evidence type="ECO:0000256" key="5">
    <source>
        <dbReference type="ARBA" id="ARBA00022729"/>
    </source>
</evidence>
<comment type="function">
    <text evidence="14">Cadherins are calcium-dependent cell adhesion proteins.</text>
</comment>
<proteinExistence type="predicted"/>
<reference evidence="18" key="1">
    <citation type="submission" date="2025-08" db="UniProtKB">
        <authorList>
            <consortium name="Ensembl"/>
        </authorList>
    </citation>
    <scope>IDENTIFICATION</scope>
</reference>
<dbReference type="GO" id="GO:0005912">
    <property type="term" value="C:adherens junction"/>
    <property type="evidence" value="ECO:0007669"/>
    <property type="project" value="TreeGrafter"/>
</dbReference>
<dbReference type="OMA" id="FDYDYLH"/>
<feature type="domain" description="Cadherin" evidence="17">
    <location>
        <begin position="85"/>
        <end position="165"/>
    </location>
</feature>
<evidence type="ECO:0000259" key="17">
    <source>
        <dbReference type="PROSITE" id="PS50268"/>
    </source>
</evidence>
<keyword evidence="7 12" id="KW-0106">Calcium</keyword>
<dbReference type="InterPro" id="IPR020894">
    <property type="entry name" value="Cadherin_CS"/>
</dbReference>
<dbReference type="Pfam" id="PF00028">
    <property type="entry name" value="Cadherin"/>
    <property type="match status" value="5"/>
</dbReference>
<dbReference type="Gene3D" id="4.10.900.10">
    <property type="entry name" value="TCF3-CBD (Catenin binding domain)"/>
    <property type="match status" value="1"/>
</dbReference>
<dbReference type="FunFam" id="2.60.40.60:FF:000017">
    <property type="entry name" value="Cadherin 24"/>
    <property type="match status" value="1"/>
</dbReference>
<dbReference type="FunFam" id="2.60.40.60:FF:000008">
    <property type="entry name" value="Cadherin 24"/>
    <property type="match status" value="1"/>
</dbReference>
<dbReference type="FunFam" id="2.60.40.60:FF:000012">
    <property type="entry name" value="Cadherin 24"/>
    <property type="match status" value="1"/>
</dbReference>
<dbReference type="PROSITE" id="PS50268">
    <property type="entry name" value="CADHERIN_2"/>
    <property type="match status" value="5"/>
</dbReference>
<evidence type="ECO:0000256" key="16">
    <source>
        <dbReference type="SAM" id="SignalP"/>
    </source>
</evidence>
<dbReference type="FunFam" id="2.60.40.60:FF:000009">
    <property type="entry name" value="Cadherin 24"/>
    <property type="match status" value="1"/>
</dbReference>
<keyword evidence="8 13" id="KW-0130">Cell adhesion</keyword>
<feature type="chain" id="PRO_5034117253" evidence="16">
    <location>
        <begin position="24"/>
        <end position="801"/>
    </location>
</feature>
<evidence type="ECO:0000256" key="15">
    <source>
        <dbReference type="SAM" id="Phobius"/>
    </source>
</evidence>
<evidence type="ECO:0000256" key="11">
    <source>
        <dbReference type="ARBA" id="ARBA00023180"/>
    </source>
</evidence>
<dbReference type="GO" id="GO:0016477">
    <property type="term" value="P:cell migration"/>
    <property type="evidence" value="ECO:0007669"/>
    <property type="project" value="TreeGrafter"/>
</dbReference>
<evidence type="ECO:0000313" key="19">
    <source>
        <dbReference type="Proteomes" id="UP000694388"/>
    </source>
</evidence>
<dbReference type="GO" id="GO:0034332">
    <property type="term" value="P:adherens junction organization"/>
    <property type="evidence" value="ECO:0007669"/>
    <property type="project" value="TreeGrafter"/>
</dbReference>
<accession>A0A8C4RB37</accession>
<dbReference type="GO" id="GO:0007156">
    <property type="term" value="P:homophilic cell adhesion via plasma membrane adhesion molecules"/>
    <property type="evidence" value="ECO:0007669"/>
    <property type="project" value="InterPro"/>
</dbReference>
<keyword evidence="11" id="KW-0325">Glycoprotein</keyword>
<dbReference type="GeneTree" id="ENSGT00940000154673"/>
<keyword evidence="4" id="KW-0479">Metal-binding</keyword>
<evidence type="ECO:0000256" key="4">
    <source>
        <dbReference type="ARBA" id="ARBA00022723"/>
    </source>
</evidence>
<dbReference type="SMART" id="SM00112">
    <property type="entry name" value="CA"/>
    <property type="match status" value="5"/>
</dbReference>